<gene>
    <name evidence="11" type="primary">Aste57867_9256</name>
    <name evidence="10" type="ORF">As57867_009220</name>
    <name evidence="11" type="ORF">ASTE57867_9256</name>
</gene>
<dbReference type="SUPFAM" id="SSF56112">
    <property type="entry name" value="Protein kinase-like (PK-like)"/>
    <property type="match status" value="1"/>
</dbReference>
<dbReference type="PROSITE" id="PS00107">
    <property type="entry name" value="PROTEIN_KINASE_ATP"/>
    <property type="match status" value="1"/>
</dbReference>
<dbReference type="InterPro" id="IPR011009">
    <property type="entry name" value="Kinase-like_dom_sf"/>
</dbReference>
<feature type="region of interest" description="Disordered" evidence="8">
    <location>
        <begin position="17"/>
        <end position="40"/>
    </location>
</feature>
<evidence type="ECO:0000259" key="9">
    <source>
        <dbReference type="PROSITE" id="PS50011"/>
    </source>
</evidence>
<evidence type="ECO:0000256" key="4">
    <source>
        <dbReference type="ARBA" id="ARBA00022777"/>
    </source>
</evidence>
<dbReference type="AlphaFoldDB" id="A0A485KMK3"/>
<evidence type="ECO:0000256" key="6">
    <source>
        <dbReference type="PROSITE-ProRule" id="PRU10141"/>
    </source>
</evidence>
<dbReference type="PROSITE" id="PS50011">
    <property type="entry name" value="PROTEIN_KINASE_DOM"/>
    <property type="match status" value="1"/>
</dbReference>
<dbReference type="InterPro" id="IPR050205">
    <property type="entry name" value="CDPK_Ser/Thr_kinases"/>
</dbReference>
<evidence type="ECO:0000313" key="10">
    <source>
        <dbReference type="EMBL" id="KAF0700202.1"/>
    </source>
</evidence>
<accession>A0A485KMK3</accession>
<dbReference type="GO" id="GO:0005524">
    <property type="term" value="F:ATP binding"/>
    <property type="evidence" value="ECO:0007669"/>
    <property type="project" value="UniProtKB-UniRule"/>
</dbReference>
<proteinExistence type="inferred from homology"/>
<evidence type="ECO:0000256" key="5">
    <source>
        <dbReference type="ARBA" id="ARBA00022840"/>
    </source>
</evidence>
<keyword evidence="2" id="KW-0808">Transferase</keyword>
<evidence type="ECO:0000313" key="11">
    <source>
        <dbReference type="EMBL" id="VFT86139.1"/>
    </source>
</evidence>
<dbReference type="InterPro" id="IPR017441">
    <property type="entry name" value="Protein_kinase_ATP_BS"/>
</dbReference>
<feature type="binding site" evidence="6">
    <location>
        <position position="120"/>
    </location>
    <ligand>
        <name>ATP</name>
        <dbReference type="ChEBI" id="CHEBI:30616"/>
    </ligand>
</feature>
<evidence type="ECO:0000313" key="12">
    <source>
        <dbReference type="Proteomes" id="UP000332933"/>
    </source>
</evidence>
<dbReference type="PROSITE" id="PS00108">
    <property type="entry name" value="PROTEIN_KINASE_ST"/>
    <property type="match status" value="1"/>
</dbReference>
<evidence type="ECO:0000256" key="1">
    <source>
        <dbReference type="ARBA" id="ARBA00022527"/>
    </source>
</evidence>
<dbReference type="InterPro" id="IPR000719">
    <property type="entry name" value="Prot_kinase_dom"/>
</dbReference>
<keyword evidence="4" id="KW-0418">Kinase</keyword>
<organism evidence="11 12">
    <name type="scientific">Aphanomyces stellatus</name>
    <dbReference type="NCBI Taxonomy" id="120398"/>
    <lineage>
        <taxon>Eukaryota</taxon>
        <taxon>Sar</taxon>
        <taxon>Stramenopiles</taxon>
        <taxon>Oomycota</taxon>
        <taxon>Saprolegniomycetes</taxon>
        <taxon>Saprolegniales</taxon>
        <taxon>Verrucalvaceae</taxon>
        <taxon>Aphanomyces</taxon>
    </lineage>
</organism>
<comment type="similarity">
    <text evidence="7">Belongs to the protein kinase superfamily.</text>
</comment>
<dbReference type="EMBL" id="VJMH01005133">
    <property type="protein sequence ID" value="KAF0700202.1"/>
    <property type="molecule type" value="Genomic_DNA"/>
</dbReference>
<dbReference type="SMART" id="SM00220">
    <property type="entry name" value="S_TKc"/>
    <property type="match status" value="1"/>
</dbReference>
<dbReference type="GO" id="GO:0004674">
    <property type="term" value="F:protein serine/threonine kinase activity"/>
    <property type="evidence" value="ECO:0007669"/>
    <property type="project" value="UniProtKB-KW"/>
</dbReference>
<dbReference type="InterPro" id="IPR008271">
    <property type="entry name" value="Ser/Thr_kinase_AS"/>
</dbReference>
<keyword evidence="3 6" id="KW-0547">Nucleotide-binding</keyword>
<dbReference type="EMBL" id="CAADRA010005154">
    <property type="protein sequence ID" value="VFT86139.1"/>
    <property type="molecule type" value="Genomic_DNA"/>
</dbReference>
<dbReference type="FunFam" id="1.10.510.10:FF:000571">
    <property type="entry name" value="Maternal embryonic leucine zipper kinase"/>
    <property type="match status" value="1"/>
</dbReference>
<evidence type="ECO:0000256" key="8">
    <source>
        <dbReference type="SAM" id="MobiDB-lite"/>
    </source>
</evidence>
<protein>
    <submittedName>
        <fullName evidence="11">Aste57867_9256 protein</fullName>
    </submittedName>
</protein>
<name>A0A485KMK3_9STRA</name>
<keyword evidence="12" id="KW-1185">Reference proteome</keyword>
<sequence>MMIGRHAARQLFRRTAAATSSNGALPATMTQQHARKHPFHTEATSSSRALLFCGAVAGIAAVALADNHPTVARADIVPSMILVKQPLETRYCVEKTLGRGGFAHVVAGREKLSDTPVAIKRVSKALTSKAKFIHEVAILEQLQGTTHVIQLKDAFETPEDWILVTDYVAGGELFERLVATGTFAERDAKAITRELAAVLIDLHAQRLVHGDVKPENILLDADSAPILIDFGLSFRAGEGRHPWDGSGTVAYSAPEVLSNAVDATTAIDMWALGVVLFIVLGGYHPFDPTNELDDRGLRAAILRGEFAFDDAAWSGISDDARDLIRQLVVVDPAARLTAAQVLAHPWLTAQDE</sequence>
<feature type="domain" description="Protein kinase" evidence="9">
    <location>
        <begin position="91"/>
        <end position="347"/>
    </location>
</feature>
<dbReference type="OrthoDB" id="40902at2759"/>
<dbReference type="PANTHER" id="PTHR24349">
    <property type="entry name" value="SERINE/THREONINE-PROTEIN KINASE"/>
    <property type="match status" value="1"/>
</dbReference>
<reference evidence="10" key="2">
    <citation type="submission" date="2019-06" db="EMBL/GenBank/DDBJ databases">
        <title>Genomics analysis of Aphanomyces spp. identifies a new class of oomycete effector associated with host adaptation.</title>
        <authorList>
            <person name="Gaulin E."/>
        </authorList>
    </citation>
    <scope>NUCLEOTIDE SEQUENCE</scope>
    <source>
        <strain evidence="10">CBS 578.67</strain>
    </source>
</reference>
<dbReference type="Pfam" id="PF00069">
    <property type="entry name" value="Pkinase"/>
    <property type="match status" value="1"/>
</dbReference>
<evidence type="ECO:0000256" key="3">
    <source>
        <dbReference type="ARBA" id="ARBA00022741"/>
    </source>
</evidence>
<feature type="compositionally biased region" description="Polar residues" evidence="8">
    <location>
        <begin position="17"/>
        <end position="32"/>
    </location>
</feature>
<reference evidence="11 12" key="1">
    <citation type="submission" date="2019-03" db="EMBL/GenBank/DDBJ databases">
        <authorList>
            <person name="Gaulin E."/>
            <person name="Dumas B."/>
        </authorList>
    </citation>
    <scope>NUCLEOTIDE SEQUENCE [LARGE SCALE GENOMIC DNA]</scope>
    <source>
        <strain evidence="11">CBS 568.67</strain>
    </source>
</reference>
<evidence type="ECO:0000256" key="2">
    <source>
        <dbReference type="ARBA" id="ARBA00022679"/>
    </source>
</evidence>
<dbReference type="Gene3D" id="1.10.510.10">
    <property type="entry name" value="Transferase(Phosphotransferase) domain 1"/>
    <property type="match status" value="1"/>
</dbReference>
<dbReference type="Proteomes" id="UP000332933">
    <property type="component" value="Unassembled WGS sequence"/>
</dbReference>
<keyword evidence="5 6" id="KW-0067">ATP-binding</keyword>
<keyword evidence="1 7" id="KW-0723">Serine/threonine-protein kinase</keyword>
<evidence type="ECO:0000256" key="7">
    <source>
        <dbReference type="RuleBase" id="RU000304"/>
    </source>
</evidence>